<protein>
    <submittedName>
        <fullName evidence="3">Peptidoglycan DD-metalloendopeptidase family protein</fullName>
    </submittedName>
</protein>
<sequence>MKLKCLSQRLSSAGFVLALGLIASPESVSATVLESVKTNTQEFSQPTLLVNSAEQVSILTENTSGLKTDSNSNSIVARATSNSSNINNGVVTENNVSRVITPSFDQRLKTSATSFKSAEKFTVADNQIISGNQGQSLSIPVNSVESPNLIKTESVSIPIAIENSDNSAGVSAVNIPVVPSAKDSFIKQQTESNTTNNVITLDVEEPTFISNGDINANSTANENNINLISASSQDNFEDSSQNSNLVSVVPIQIEYYDPTMSPAVGDIGSPNLPQLNSPDPYLPESQRPFRGYIWPAKGVFTSGYGWRWGRMHRGIDIAAPVGTPIFAAADGEVITAGWNSGGFGNLVKIRHYDGSVTLYAHNSKILVRRGQNVTQGQQIAKMGSTGFSTGPHLHFEIHPNGSKAVDPIAFLPKKGR</sequence>
<dbReference type="PANTHER" id="PTHR21666">
    <property type="entry name" value="PEPTIDASE-RELATED"/>
    <property type="match status" value="1"/>
</dbReference>
<dbReference type="EMBL" id="WMIA01000011">
    <property type="protein sequence ID" value="MTF39229.1"/>
    <property type="molecule type" value="Genomic_DNA"/>
</dbReference>
<comment type="caution">
    <text evidence="3">The sequence shown here is derived from an EMBL/GenBank/DDBJ whole genome shotgun (WGS) entry which is preliminary data.</text>
</comment>
<dbReference type="FunFam" id="2.70.70.10:FF:000034">
    <property type="entry name" value="Lipoprotein NlpD"/>
    <property type="match status" value="1"/>
</dbReference>
<accession>A0A844GWL7</accession>
<dbReference type="Pfam" id="PF01551">
    <property type="entry name" value="Peptidase_M23"/>
    <property type="match status" value="1"/>
</dbReference>
<dbReference type="CDD" id="cd12797">
    <property type="entry name" value="M23_peptidase"/>
    <property type="match status" value="1"/>
</dbReference>
<reference evidence="3 4" key="1">
    <citation type="submission" date="2019-11" db="EMBL/GenBank/DDBJ databases">
        <title>Isolation of a new High Light Tolerant Cyanobacteria.</title>
        <authorList>
            <person name="Dobson Z."/>
            <person name="Vaughn N."/>
            <person name="Vaughn M."/>
            <person name="Fromme P."/>
            <person name="Mazor Y."/>
        </authorList>
    </citation>
    <scope>NUCLEOTIDE SEQUENCE [LARGE SCALE GENOMIC DNA]</scope>
    <source>
        <strain evidence="3 4">0216</strain>
    </source>
</reference>
<dbReference type="SUPFAM" id="SSF51261">
    <property type="entry name" value="Duplicated hybrid motif"/>
    <property type="match status" value="1"/>
</dbReference>
<dbReference type="Gene3D" id="2.70.70.10">
    <property type="entry name" value="Glucose Permease (Domain IIA)"/>
    <property type="match status" value="1"/>
</dbReference>
<organism evidence="3 4">
    <name type="scientific">Cyanobacterium aponinum 0216</name>
    <dbReference type="NCBI Taxonomy" id="2676140"/>
    <lineage>
        <taxon>Bacteria</taxon>
        <taxon>Bacillati</taxon>
        <taxon>Cyanobacteriota</taxon>
        <taxon>Cyanophyceae</taxon>
        <taxon>Oscillatoriophycideae</taxon>
        <taxon>Chroococcales</taxon>
        <taxon>Geminocystaceae</taxon>
        <taxon>Cyanobacterium</taxon>
    </lineage>
</organism>
<keyword evidence="1" id="KW-0732">Signal</keyword>
<dbReference type="Proteomes" id="UP000437131">
    <property type="component" value="Unassembled WGS sequence"/>
</dbReference>
<feature type="signal peptide" evidence="1">
    <location>
        <begin position="1"/>
        <end position="30"/>
    </location>
</feature>
<dbReference type="InterPro" id="IPR011055">
    <property type="entry name" value="Dup_hybrid_motif"/>
</dbReference>
<name>A0A844GWL7_9CHRO</name>
<dbReference type="InterPro" id="IPR050570">
    <property type="entry name" value="Cell_wall_metabolism_enzyme"/>
</dbReference>
<proteinExistence type="predicted"/>
<dbReference type="AlphaFoldDB" id="A0A844GWL7"/>
<evidence type="ECO:0000313" key="4">
    <source>
        <dbReference type="Proteomes" id="UP000437131"/>
    </source>
</evidence>
<feature type="chain" id="PRO_5032395415" evidence="1">
    <location>
        <begin position="31"/>
        <end position="416"/>
    </location>
</feature>
<dbReference type="PANTHER" id="PTHR21666:SF270">
    <property type="entry name" value="MUREIN HYDROLASE ACTIVATOR ENVC"/>
    <property type="match status" value="1"/>
</dbReference>
<evidence type="ECO:0000259" key="2">
    <source>
        <dbReference type="Pfam" id="PF01551"/>
    </source>
</evidence>
<feature type="domain" description="M23ase beta-sheet core" evidence="2">
    <location>
        <begin position="310"/>
        <end position="407"/>
    </location>
</feature>
<dbReference type="GO" id="GO:0004222">
    <property type="term" value="F:metalloendopeptidase activity"/>
    <property type="evidence" value="ECO:0007669"/>
    <property type="project" value="TreeGrafter"/>
</dbReference>
<dbReference type="InterPro" id="IPR016047">
    <property type="entry name" value="M23ase_b-sheet_dom"/>
</dbReference>
<evidence type="ECO:0000313" key="3">
    <source>
        <dbReference type="EMBL" id="MTF39229.1"/>
    </source>
</evidence>
<gene>
    <name evidence="3" type="ORF">GGC33_09835</name>
</gene>
<evidence type="ECO:0000256" key="1">
    <source>
        <dbReference type="SAM" id="SignalP"/>
    </source>
</evidence>